<proteinExistence type="predicted"/>
<evidence type="ECO:0000313" key="1">
    <source>
        <dbReference type="EMBL" id="KAH6934614.1"/>
    </source>
</evidence>
<protein>
    <submittedName>
        <fullName evidence="1">Uncharacterized protein</fullName>
    </submittedName>
</protein>
<organism evidence="1 2">
    <name type="scientific">Hyalomma asiaticum</name>
    <name type="common">Tick</name>
    <dbReference type="NCBI Taxonomy" id="266040"/>
    <lineage>
        <taxon>Eukaryota</taxon>
        <taxon>Metazoa</taxon>
        <taxon>Ecdysozoa</taxon>
        <taxon>Arthropoda</taxon>
        <taxon>Chelicerata</taxon>
        <taxon>Arachnida</taxon>
        <taxon>Acari</taxon>
        <taxon>Parasitiformes</taxon>
        <taxon>Ixodida</taxon>
        <taxon>Ixodoidea</taxon>
        <taxon>Ixodidae</taxon>
        <taxon>Hyalomminae</taxon>
        <taxon>Hyalomma</taxon>
    </lineage>
</organism>
<comment type="caution">
    <text evidence="1">The sequence shown here is derived from an EMBL/GenBank/DDBJ whole genome shotgun (WGS) entry which is preliminary data.</text>
</comment>
<keyword evidence="2" id="KW-1185">Reference proteome</keyword>
<gene>
    <name evidence="1" type="ORF">HPB50_026052</name>
</gene>
<dbReference type="EMBL" id="CM023484">
    <property type="protein sequence ID" value="KAH6934614.1"/>
    <property type="molecule type" value="Genomic_DNA"/>
</dbReference>
<reference evidence="1" key="1">
    <citation type="submission" date="2020-05" db="EMBL/GenBank/DDBJ databases">
        <title>Large-scale comparative analyses of tick genomes elucidate their genetic diversity and vector capacities.</title>
        <authorList>
            <person name="Jia N."/>
            <person name="Wang J."/>
            <person name="Shi W."/>
            <person name="Du L."/>
            <person name="Sun Y."/>
            <person name="Zhan W."/>
            <person name="Jiang J."/>
            <person name="Wang Q."/>
            <person name="Zhang B."/>
            <person name="Ji P."/>
            <person name="Sakyi L.B."/>
            <person name="Cui X."/>
            <person name="Yuan T."/>
            <person name="Jiang B."/>
            <person name="Yang W."/>
            <person name="Lam T.T.-Y."/>
            <person name="Chang Q."/>
            <person name="Ding S."/>
            <person name="Wang X."/>
            <person name="Zhu J."/>
            <person name="Ruan X."/>
            <person name="Zhao L."/>
            <person name="Wei J."/>
            <person name="Que T."/>
            <person name="Du C."/>
            <person name="Cheng J."/>
            <person name="Dai P."/>
            <person name="Han X."/>
            <person name="Huang E."/>
            <person name="Gao Y."/>
            <person name="Liu J."/>
            <person name="Shao H."/>
            <person name="Ye R."/>
            <person name="Li L."/>
            <person name="Wei W."/>
            <person name="Wang X."/>
            <person name="Wang C."/>
            <person name="Yang T."/>
            <person name="Huo Q."/>
            <person name="Li W."/>
            <person name="Guo W."/>
            <person name="Chen H."/>
            <person name="Zhou L."/>
            <person name="Ni X."/>
            <person name="Tian J."/>
            <person name="Zhou Y."/>
            <person name="Sheng Y."/>
            <person name="Liu T."/>
            <person name="Pan Y."/>
            <person name="Xia L."/>
            <person name="Li J."/>
            <person name="Zhao F."/>
            <person name="Cao W."/>
        </authorList>
    </citation>
    <scope>NUCLEOTIDE SEQUENCE</scope>
    <source>
        <strain evidence="1">Hyas-2018</strain>
    </source>
</reference>
<sequence length="101" mass="11657">MNFFARFSQMTEHEPEMSIYLSVENAWEDLYVQSPNRARLEGCLLTTILLVVCCIVALLVYVFVHLQPQGKHVIDLPFQEFICALHAGKFTLTETNFLFKS</sequence>
<accession>A0ACB7SPM5</accession>
<dbReference type="Proteomes" id="UP000821845">
    <property type="component" value="Chromosome 4"/>
</dbReference>
<evidence type="ECO:0000313" key="2">
    <source>
        <dbReference type="Proteomes" id="UP000821845"/>
    </source>
</evidence>
<name>A0ACB7SPM5_HYAAI</name>